<keyword evidence="15" id="KW-1185">Reference proteome</keyword>
<dbReference type="SUPFAM" id="SSF52540">
    <property type="entry name" value="P-loop containing nucleoside triphosphate hydrolases"/>
    <property type="match status" value="1"/>
</dbReference>
<evidence type="ECO:0000256" key="7">
    <source>
        <dbReference type="ARBA" id="ARBA00023027"/>
    </source>
</evidence>
<dbReference type="FunFam" id="3.40.50.720:FF:000068">
    <property type="entry name" value="Sorbitol dehydrogenase"/>
    <property type="match status" value="1"/>
</dbReference>
<dbReference type="SUPFAM" id="SSF51735">
    <property type="entry name" value="NAD(P)-binding Rossmann-fold domains"/>
    <property type="match status" value="1"/>
</dbReference>
<dbReference type="Pfam" id="PF00107">
    <property type="entry name" value="ADH_zinc_N"/>
    <property type="match status" value="1"/>
</dbReference>
<dbReference type="GO" id="GO:0003939">
    <property type="term" value="F:L-iditol 2-dehydrogenase (NAD+) activity"/>
    <property type="evidence" value="ECO:0000318"/>
    <property type="project" value="GO_Central"/>
</dbReference>
<dbReference type="PANTHER" id="PTHR43161:SF9">
    <property type="entry name" value="SORBITOL DEHYDROGENASE"/>
    <property type="match status" value="1"/>
</dbReference>
<reference evidence="15" key="2">
    <citation type="journal article" date="2009" name="Fungal Genet. Biol.">
        <title>The 2008 update of the Aspergillus nidulans genome annotation: a community effort.</title>
        <authorList>
            <person name="Wortman J.R."/>
            <person name="Gilsenan J.M."/>
            <person name="Joardar V."/>
            <person name="Deegan J."/>
            <person name="Clutterbuck J."/>
            <person name="Andersen M.R."/>
            <person name="Archer D."/>
            <person name="Bencina M."/>
            <person name="Braus G."/>
            <person name="Coutinho P."/>
            <person name="von Dohren H."/>
            <person name="Doonan J."/>
            <person name="Driessen A.J."/>
            <person name="Durek P."/>
            <person name="Espeso E."/>
            <person name="Fekete E."/>
            <person name="Flipphi M."/>
            <person name="Estrada C.G."/>
            <person name="Geysens S."/>
            <person name="Goldman G."/>
            <person name="de Groot P.W."/>
            <person name="Hansen K."/>
            <person name="Harris S.D."/>
            <person name="Heinekamp T."/>
            <person name="Helmstaedt K."/>
            <person name="Henrissat B."/>
            <person name="Hofmann G."/>
            <person name="Homan T."/>
            <person name="Horio T."/>
            <person name="Horiuchi H."/>
            <person name="James S."/>
            <person name="Jones M."/>
            <person name="Karaffa L."/>
            <person name="Karanyi Z."/>
            <person name="Kato M."/>
            <person name="Keller N."/>
            <person name="Kelly D.E."/>
            <person name="Kiel J.A."/>
            <person name="Kim J.M."/>
            <person name="van der Klei I.J."/>
            <person name="Klis F.M."/>
            <person name="Kovalchuk A."/>
            <person name="Krasevec N."/>
            <person name="Kubicek C.P."/>
            <person name="Liu B."/>
            <person name="Maccabe A."/>
            <person name="Meyer V."/>
            <person name="Mirabito P."/>
            <person name="Miskei M."/>
            <person name="Mos M."/>
            <person name="Mullins J."/>
            <person name="Nelson D.R."/>
            <person name="Nielsen J."/>
            <person name="Oakley B.R."/>
            <person name="Osmani S.A."/>
            <person name="Pakula T."/>
            <person name="Paszewski A."/>
            <person name="Paulsen I."/>
            <person name="Pilsyk S."/>
            <person name="Pocsi I."/>
            <person name="Punt P.J."/>
            <person name="Ram A.F."/>
            <person name="Ren Q."/>
            <person name="Robellet X."/>
            <person name="Robson G."/>
            <person name="Seiboth B."/>
            <person name="van Solingen P."/>
            <person name="Specht T."/>
            <person name="Sun J."/>
            <person name="Taheri-Talesh N."/>
            <person name="Takeshita N."/>
            <person name="Ussery D."/>
            <person name="vanKuyk P.A."/>
            <person name="Visser H."/>
            <person name="van de Vondervoort P.J."/>
            <person name="de Vries R.P."/>
            <person name="Walton J."/>
            <person name="Xiang X."/>
            <person name="Xiong Y."/>
            <person name="Zeng A.P."/>
            <person name="Brandt B.W."/>
            <person name="Cornell M.J."/>
            <person name="van den Hondel C.A."/>
            <person name="Visser J."/>
            <person name="Oliver S.G."/>
            <person name="Turner G."/>
        </authorList>
    </citation>
    <scope>GENOME REANNOTATION</scope>
    <source>
        <strain evidence="15">FGSC A4 / ATCC 38163 / CBS 112.46 / NRRL 194 / M139</strain>
    </source>
</reference>
<dbReference type="Proteomes" id="UP000000560">
    <property type="component" value="Chromosome II"/>
</dbReference>
<name>Q5AUC1_EMENI</name>
<dbReference type="KEGG" id="ani:ANIA_08109"/>
<dbReference type="PROSITE" id="PS00059">
    <property type="entry name" value="ADH_ZINC"/>
    <property type="match status" value="1"/>
</dbReference>
<evidence type="ECO:0000256" key="11">
    <source>
        <dbReference type="ARBA" id="ARBA00030139"/>
    </source>
</evidence>
<dbReference type="Gene3D" id="3.40.50.300">
    <property type="entry name" value="P-loop containing nucleotide triphosphate hydrolases"/>
    <property type="match status" value="1"/>
</dbReference>
<dbReference type="InterPro" id="IPR013154">
    <property type="entry name" value="ADH-like_N"/>
</dbReference>
<dbReference type="AlphaFoldDB" id="Q5AUC1"/>
<accession>Q5AUC1</accession>
<evidence type="ECO:0000259" key="13">
    <source>
        <dbReference type="SMART" id="SM00829"/>
    </source>
</evidence>
<dbReference type="EMBL" id="BN001302">
    <property type="protein sequence ID" value="CBF73906.1"/>
    <property type="molecule type" value="Genomic_DNA"/>
</dbReference>
<dbReference type="GO" id="GO:0046526">
    <property type="term" value="F:D-xylulose reductase activity"/>
    <property type="evidence" value="ECO:0007669"/>
    <property type="project" value="UniProtKB-EC"/>
</dbReference>
<dbReference type="Gene3D" id="3.90.180.10">
    <property type="entry name" value="Medium-chain alcohol dehydrogenases, catalytic domain"/>
    <property type="match status" value="1"/>
</dbReference>
<dbReference type="CDD" id="cd05285">
    <property type="entry name" value="sorbitol_DH"/>
    <property type="match status" value="1"/>
</dbReference>
<dbReference type="OrthoDB" id="3941538at2759"/>
<evidence type="ECO:0000256" key="5">
    <source>
        <dbReference type="ARBA" id="ARBA00022833"/>
    </source>
</evidence>
<comment type="similarity">
    <text evidence="2 12">Belongs to the zinc-containing alcohol dehydrogenase family.</text>
</comment>
<dbReference type="Gene3D" id="3.40.50.720">
    <property type="entry name" value="NAD(P)-binding Rossmann-like Domain"/>
    <property type="match status" value="1"/>
</dbReference>
<dbReference type="EC" id="1.1.1.9" evidence="10"/>
<dbReference type="PANTHER" id="PTHR43161">
    <property type="entry name" value="SORBITOL DEHYDROGENASE"/>
    <property type="match status" value="1"/>
</dbReference>
<evidence type="ECO:0000256" key="1">
    <source>
        <dbReference type="ARBA" id="ARBA00001947"/>
    </source>
</evidence>
<dbReference type="InterPro" id="IPR013149">
    <property type="entry name" value="ADH-like_C"/>
</dbReference>
<feature type="domain" description="Enoyl reductase (ER)" evidence="13">
    <location>
        <begin position="261"/>
        <end position="576"/>
    </location>
</feature>
<dbReference type="GO" id="GO:0019569">
    <property type="term" value="P:L-arabinose catabolic process to D-xylulose 5-phosphate"/>
    <property type="evidence" value="ECO:0007669"/>
    <property type="project" value="UniProtKB-UniPathway"/>
</dbReference>
<evidence type="ECO:0000256" key="8">
    <source>
        <dbReference type="ARBA" id="ARBA00024843"/>
    </source>
</evidence>
<reference evidence="15" key="1">
    <citation type="journal article" date="2005" name="Nature">
        <title>Sequencing of Aspergillus nidulans and comparative analysis with A. fumigatus and A. oryzae.</title>
        <authorList>
            <person name="Galagan J.E."/>
            <person name="Calvo S.E."/>
            <person name="Cuomo C."/>
            <person name="Ma L.J."/>
            <person name="Wortman J.R."/>
            <person name="Batzoglou S."/>
            <person name="Lee S.I."/>
            <person name="Basturkmen M."/>
            <person name="Spevak C.C."/>
            <person name="Clutterbuck J."/>
            <person name="Kapitonov V."/>
            <person name="Jurka J."/>
            <person name="Scazzocchio C."/>
            <person name="Farman M."/>
            <person name="Butler J."/>
            <person name="Purcell S."/>
            <person name="Harris S."/>
            <person name="Braus G.H."/>
            <person name="Draht O."/>
            <person name="Busch S."/>
            <person name="D'Enfert C."/>
            <person name="Bouchier C."/>
            <person name="Goldman G.H."/>
            <person name="Bell-Pedersen D."/>
            <person name="Griffiths-Jones S."/>
            <person name="Doonan J.H."/>
            <person name="Yu J."/>
            <person name="Vienken K."/>
            <person name="Pain A."/>
            <person name="Freitag M."/>
            <person name="Selker E.U."/>
            <person name="Archer D.B."/>
            <person name="Penalva M.A."/>
            <person name="Oakley B.R."/>
            <person name="Momany M."/>
            <person name="Tanaka T."/>
            <person name="Kumagai T."/>
            <person name="Asai K."/>
            <person name="Machida M."/>
            <person name="Nierman W.C."/>
            <person name="Denning D.W."/>
            <person name="Caddick M."/>
            <person name="Hynes M."/>
            <person name="Paoletti M."/>
            <person name="Fischer R."/>
            <person name="Miller B."/>
            <person name="Dyer P."/>
            <person name="Sachs M.S."/>
            <person name="Osmani S.A."/>
            <person name="Birren B.W."/>
        </authorList>
    </citation>
    <scope>NUCLEOTIDE SEQUENCE [LARGE SCALE GENOMIC DNA]</scope>
    <source>
        <strain evidence="15">FGSC A4 / ATCC 38163 / CBS 112.46 / NRRL 194 / M139</strain>
    </source>
</reference>
<keyword evidence="3" id="KW-0859">Xylose metabolism</keyword>
<evidence type="ECO:0000256" key="12">
    <source>
        <dbReference type="RuleBase" id="RU361277"/>
    </source>
</evidence>
<keyword evidence="6" id="KW-0560">Oxidoreductase</keyword>
<dbReference type="InterPro" id="IPR020843">
    <property type="entry name" value="ER"/>
</dbReference>
<dbReference type="SUPFAM" id="SSF50129">
    <property type="entry name" value="GroES-like"/>
    <property type="match status" value="1"/>
</dbReference>
<dbReference type="InterPro" id="IPR045306">
    <property type="entry name" value="SDH-like"/>
</dbReference>
<protein>
    <recommendedName>
        <fullName evidence="10">D-xylulose reductase</fullName>
        <ecNumber evidence="10">1.1.1.9</ecNumber>
    </recommendedName>
    <alternativeName>
        <fullName evidence="11">Xylitol dehydrogenase A</fullName>
    </alternativeName>
</protein>
<keyword evidence="3" id="KW-0119">Carbohydrate metabolism</keyword>
<dbReference type="eggNOG" id="KOG0024">
    <property type="taxonomic scope" value="Eukaryota"/>
</dbReference>
<comment type="cofactor">
    <cofactor evidence="1 12">
        <name>Zn(2+)</name>
        <dbReference type="ChEBI" id="CHEBI:29105"/>
    </cofactor>
</comment>
<dbReference type="GO" id="GO:0008270">
    <property type="term" value="F:zinc ion binding"/>
    <property type="evidence" value="ECO:0007669"/>
    <property type="project" value="InterPro"/>
</dbReference>
<keyword evidence="5 12" id="KW-0862">Zinc</keyword>
<comment type="function">
    <text evidence="8">Xylitol dehydrogenase which catalyzes the conversion of xylitol to D-xylulose. Xylose is a major component of hemicelluloses such as xylan. Most fungi utilize D-xylose via three enzymatic reactions, xylose reductase (XR), xylitol dehydrogenase (XDH), and xylulokinase, to form xylulose 5-phosphate, which enters pentose phosphate pathway.</text>
</comment>
<dbReference type="HOGENOM" id="CLU_467703_0_0_1"/>
<dbReference type="InterPro" id="IPR036291">
    <property type="entry name" value="NAD(P)-bd_dom_sf"/>
</dbReference>
<evidence type="ECO:0000313" key="15">
    <source>
        <dbReference type="Proteomes" id="UP000000560"/>
    </source>
</evidence>
<dbReference type="STRING" id="227321.Q5AUC1"/>
<evidence type="ECO:0000256" key="3">
    <source>
        <dbReference type="ARBA" id="ARBA00022629"/>
    </source>
</evidence>
<dbReference type="SMART" id="SM00829">
    <property type="entry name" value="PKS_ER"/>
    <property type="match status" value="1"/>
</dbReference>
<dbReference type="GO" id="GO:0042732">
    <property type="term" value="P:D-xylose metabolic process"/>
    <property type="evidence" value="ECO:0007669"/>
    <property type="project" value="UniProtKB-KW"/>
</dbReference>
<gene>
    <name evidence="14" type="ORF">ANIA_08109</name>
</gene>
<evidence type="ECO:0000256" key="9">
    <source>
        <dbReference type="ARBA" id="ARBA00025713"/>
    </source>
</evidence>
<dbReference type="InParanoid" id="Q5AUC1"/>
<keyword evidence="7" id="KW-0520">NAD</keyword>
<dbReference type="Pfam" id="PF08240">
    <property type="entry name" value="ADH_N"/>
    <property type="match status" value="1"/>
</dbReference>
<dbReference type="InterPro" id="IPR011032">
    <property type="entry name" value="GroES-like_sf"/>
</dbReference>
<evidence type="ECO:0000256" key="10">
    <source>
        <dbReference type="ARBA" id="ARBA00026119"/>
    </source>
</evidence>
<dbReference type="InterPro" id="IPR002328">
    <property type="entry name" value="ADH_Zn_CS"/>
</dbReference>
<sequence length="583" mass="63057">MEEQYAALASKITSLATSHQKPRYLVAVAGAPGSGKTTLATAVAAQINRSGLLSHKSTNQSDDNSQTNEIAKRALVLSMDGFHLPRSELDTLPNKERTEAYVRRGAPWTFDIPAFLEFMRTLRLWADSGSPSSSSEETAGVLYAPTFSHSTKDPIPNSIVIDHTTSIVIIEGNYLLLDKPQWRDIAPLVDYRVFVDVDLAEARERLAQRHVEAGIEQTLEEGFLRVDRNDAINGALVKGHVVDGVDIVLRKKETNPSFVLRAVKDVAFEDRVIPPLKDPWDVRVQVAQTGICGSDVHYWQRGRIGDFILESPIVLGHESSGIVTEIGSAVKNLKVGQKVAIEPGVPCRHCDYCRSGSYNLCPDTVFAATPPHDGTLQKYYITQADYCYPLPYHMGLEEGAMVEPVAVAVQITKVGNVRPNQTVVVFGCGPIGLLCQAVSKAYACKKVIGVDISQSRLDFAQAFGADGVFLPPPRPEGVEETAWSEKVAALIKEKFGLGEGPDVVLEATGAQSCIQTGVHLVKKGGTYVQAGMGKENVVFPITTACIRDLTIRGSIRYSTGCYPVAVDLIASGKIDVRAGGGGL</sequence>
<accession>C8V6M0</accession>
<organism evidence="14 15">
    <name type="scientific">Emericella nidulans (strain FGSC A4 / ATCC 38163 / CBS 112.46 / NRRL 194 / M139)</name>
    <name type="common">Aspergillus nidulans</name>
    <dbReference type="NCBI Taxonomy" id="227321"/>
    <lineage>
        <taxon>Eukaryota</taxon>
        <taxon>Fungi</taxon>
        <taxon>Dikarya</taxon>
        <taxon>Ascomycota</taxon>
        <taxon>Pezizomycotina</taxon>
        <taxon>Eurotiomycetes</taxon>
        <taxon>Eurotiomycetidae</taxon>
        <taxon>Eurotiales</taxon>
        <taxon>Aspergillaceae</taxon>
        <taxon>Aspergillus</taxon>
        <taxon>Aspergillus subgen. Nidulantes</taxon>
    </lineage>
</organism>
<dbReference type="InterPro" id="IPR027417">
    <property type="entry name" value="P-loop_NTPase"/>
</dbReference>
<evidence type="ECO:0000256" key="6">
    <source>
        <dbReference type="ARBA" id="ARBA00023002"/>
    </source>
</evidence>
<comment type="pathway">
    <text evidence="9">Carbohydrate degradation; L-arabinose degradation via L-arabinitol; D-xylulose 5-phosphate from L-arabinose (fungal route): step 4/5.</text>
</comment>
<dbReference type="FunCoup" id="Q5AUC1">
    <property type="interactions" value="525"/>
</dbReference>
<proteinExistence type="inferred from homology"/>
<dbReference type="GeneID" id="2869235"/>
<evidence type="ECO:0000256" key="2">
    <source>
        <dbReference type="ARBA" id="ARBA00008072"/>
    </source>
</evidence>
<evidence type="ECO:0000256" key="4">
    <source>
        <dbReference type="ARBA" id="ARBA00022723"/>
    </source>
</evidence>
<dbReference type="RefSeq" id="XP_681378.1">
    <property type="nucleotide sequence ID" value="XM_676286.1"/>
</dbReference>
<dbReference type="eggNOG" id="KOG2702">
    <property type="taxonomic scope" value="Eukaryota"/>
</dbReference>
<keyword evidence="4 12" id="KW-0479">Metal-binding</keyword>
<dbReference type="UniPathway" id="UPA00146">
    <property type="reaction ID" value="UER00577"/>
</dbReference>
<dbReference type="GO" id="GO:0006062">
    <property type="term" value="P:sorbitol catabolic process"/>
    <property type="evidence" value="ECO:0000318"/>
    <property type="project" value="GO_Central"/>
</dbReference>
<evidence type="ECO:0000313" key="14">
    <source>
        <dbReference type="EMBL" id="CBF73906.1"/>
    </source>
</evidence>